<dbReference type="Proteomes" id="UP001241603">
    <property type="component" value="Unassembled WGS sequence"/>
</dbReference>
<protein>
    <submittedName>
        <fullName evidence="8">Integrase</fullName>
    </submittedName>
</protein>
<dbReference type="SUPFAM" id="SSF56349">
    <property type="entry name" value="DNA breaking-rejoining enzymes"/>
    <property type="match status" value="1"/>
</dbReference>
<dbReference type="PROSITE" id="PS51898">
    <property type="entry name" value="TYR_RECOMBINASE"/>
    <property type="match status" value="1"/>
</dbReference>
<reference evidence="8 9" key="1">
    <citation type="submission" date="2023-07" db="EMBL/GenBank/DDBJ databases">
        <title>Genomic Encyclopedia of Type Strains, Phase IV (KMG-IV): sequencing the most valuable type-strain genomes for metagenomic binning, comparative biology and taxonomic classification.</title>
        <authorList>
            <person name="Goeker M."/>
        </authorList>
    </citation>
    <scope>NUCLEOTIDE SEQUENCE [LARGE SCALE GENOMIC DNA]</scope>
    <source>
        <strain evidence="8 9">B6-8</strain>
    </source>
</reference>
<evidence type="ECO:0000313" key="8">
    <source>
        <dbReference type="EMBL" id="MDQ0439074.1"/>
    </source>
</evidence>
<dbReference type="Pfam" id="PF00589">
    <property type="entry name" value="Phage_integrase"/>
    <property type="match status" value="1"/>
</dbReference>
<dbReference type="InterPro" id="IPR044068">
    <property type="entry name" value="CB"/>
</dbReference>
<sequence length="477" mass="53881">MQPERPISAIDAERQMGTSVPATVPDSGSGGVRVARRLKKRNGVWYYSRQVPARFADVDRRGWVAISLETRDLARAERLKGAVERELEAYWVALKRGDSDDDKERYRGAIDRARLEGFEYREAPALANSQLDDILARLQRLEQMKIIGAGMDAQPPTPAEVQAADALAGGLSSPALKLSDALAEFYKLTRDKVRAKSEDQLRRWKAPRLKAVNNLIELVGDKAIIDVNRADALSLRAWWQDRVIDEDYTPNSANKDIGHLAQLFDTLNDGLQLGLSKPFQKLRLADEEIKQRSPFTSDQLRHIAKPATLAGMNDQARWIVMAMIETGMRPSEICGLEKDDIILDTAVPHVKIRMKAYRRLKTPYSQRDIPLIGISLEAFQANPDGFPQYRDRTSQLSALVNKVMRGRHLLPTEDHSLYSIRHSFQDRLTAADMPDRLQADLMGHKFNRPRYGEGPTLEHKLEWLSKVVVTATQICES</sequence>
<name>A0ABU0H9S9_9HYPH</name>
<evidence type="ECO:0000259" key="7">
    <source>
        <dbReference type="PROSITE" id="PS51900"/>
    </source>
</evidence>
<accession>A0ABU0H9S9</accession>
<keyword evidence="2 4" id="KW-0238">DNA-binding</keyword>
<feature type="domain" description="Tyr recombinase" evidence="6">
    <location>
        <begin position="290"/>
        <end position="465"/>
    </location>
</feature>
<organism evidence="8 9">
    <name type="scientific">Kaistia dalseonensis</name>
    <dbReference type="NCBI Taxonomy" id="410840"/>
    <lineage>
        <taxon>Bacteria</taxon>
        <taxon>Pseudomonadati</taxon>
        <taxon>Pseudomonadota</taxon>
        <taxon>Alphaproteobacteria</taxon>
        <taxon>Hyphomicrobiales</taxon>
        <taxon>Kaistiaceae</taxon>
        <taxon>Kaistia</taxon>
    </lineage>
</organism>
<dbReference type="InterPro" id="IPR011010">
    <property type="entry name" value="DNA_brk_join_enz"/>
</dbReference>
<keyword evidence="9" id="KW-1185">Reference proteome</keyword>
<evidence type="ECO:0000256" key="1">
    <source>
        <dbReference type="ARBA" id="ARBA00022908"/>
    </source>
</evidence>
<evidence type="ECO:0000256" key="3">
    <source>
        <dbReference type="ARBA" id="ARBA00023172"/>
    </source>
</evidence>
<gene>
    <name evidence="8" type="ORF">QO014_003475</name>
</gene>
<dbReference type="EMBL" id="JAUSVO010000005">
    <property type="protein sequence ID" value="MDQ0439074.1"/>
    <property type="molecule type" value="Genomic_DNA"/>
</dbReference>
<dbReference type="InterPro" id="IPR046668">
    <property type="entry name" value="DUF6538"/>
</dbReference>
<dbReference type="Pfam" id="PF20172">
    <property type="entry name" value="DUF6538"/>
    <property type="match status" value="1"/>
</dbReference>
<evidence type="ECO:0000259" key="6">
    <source>
        <dbReference type="PROSITE" id="PS51898"/>
    </source>
</evidence>
<evidence type="ECO:0000256" key="2">
    <source>
        <dbReference type="ARBA" id="ARBA00023125"/>
    </source>
</evidence>
<dbReference type="RefSeq" id="WP_266349978.1">
    <property type="nucleotide sequence ID" value="NZ_JAPKNG010000005.1"/>
</dbReference>
<comment type="caution">
    <text evidence="8">The sequence shown here is derived from an EMBL/GenBank/DDBJ whole genome shotgun (WGS) entry which is preliminary data.</text>
</comment>
<evidence type="ECO:0000256" key="4">
    <source>
        <dbReference type="PROSITE-ProRule" id="PRU01248"/>
    </source>
</evidence>
<dbReference type="InterPro" id="IPR002104">
    <property type="entry name" value="Integrase_catalytic"/>
</dbReference>
<evidence type="ECO:0000256" key="5">
    <source>
        <dbReference type="SAM" id="MobiDB-lite"/>
    </source>
</evidence>
<feature type="domain" description="Core-binding (CB)" evidence="7">
    <location>
        <begin position="176"/>
        <end position="268"/>
    </location>
</feature>
<dbReference type="Gene3D" id="1.10.443.10">
    <property type="entry name" value="Intergrase catalytic core"/>
    <property type="match status" value="1"/>
</dbReference>
<feature type="region of interest" description="Disordered" evidence="5">
    <location>
        <begin position="1"/>
        <end position="31"/>
    </location>
</feature>
<dbReference type="PROSITE" id="PS51900">
    <property type="entry name" value="CB"/>
    <property type="match status" value="1"/>
</dbReference>
<evidence type="ECO:0000313" key="9">
    <source>
        <dbReference type="Proteomes" id="UP001241603"/>
    </source>
</evidence>
<dbReference type="InterPro" id="IPR013762">
    <property type="entry name" value="Integrase-like_cat_sf"/>
</dbReference>
<proteinExistence type="predicted"/>
<keyword evidence="1" id="KW-0229">DNA integration</keyword>
<keyword evidence="3" id="KW-0233">DNA recombination</keyword>